<dbReference type="EMBL" id="JXXN02015085">
    <property type="protein sequence ID" value="THD18294.1"/>
    <property type="molecule type" value="Genomic_DNA"/>
</dbReference>
<protein>
    <submittedName>
        <fullName evidence="1">Uncharacterized protein</fullName>
    </submittedName>
</protein>
<comment type="caution">
    <text evidence="1">The sequence shown here is derived from an EMBL/GenBank/DDBJ whole genome shotgun (WGS) entry which is preliminary data.</text>
</comment>
<keyword evidence="2" id="KW-1185">Reference proteome</keyword>
<dbReference type="PANTHER" id="PTHR33664">
    <property type="entry name" value="RCG26366"/>
    <property type="match status" value="1"/>
</dbReference>
<evidence type="ECO:0000313" key="1">
    <source>
        <dbReference type="EMBL" id="THD18294.1"/>
    </source>
</evidence>
<dbReference type="PANTHER" id="PTHR33664:SF1">
    <property type="entry name" value="DYNEIN AXONEMAL ASSEMBLY FACTOR 9"/>
    <property type="match status" value="1"/>
</dbReference>
<name>A0A4E0QUX3_FASHE</name>
<organism evidence="1 2">
    <name type="scientific">Fasciola hepatica</name>
    <name type="common">Liver fluke</name>
    <dbReference type="NCBI Taxonomy" id="6192"/>
    <lineage>
        <taxon>Eukaryota</taxon>
        <taxon>Metazoa</taxon>
        <taxon>Spiralia</taxon>
        <taxon>Lophotrochozoa</taxon>
        <taxon>Platyhelminthes</taxon>
        <taxon>Trematoda</taxon>
        <taxon>Digenea</taxon>
        <taxon>Plagiorchiida</taxon>
        <taxon>Echinostomata</taxon>
        <taxon>Echinostomatoidea</taxon>
        <taxon>Fasciolidae</taxon>
        <taxon>Fasciola</taxon>
    </lineage>
</organism>
<proteinExistence type="predicted"/>
<sequence>MYHRIPDCNLLKENHKLFEVYHNTLTGITRISLVSSPTSEAKSNERRPYWLMGTLAVSQNKAKENETTMELFASWIRQSGPQQEGLKPLLRRCDLTSDDLAKIHDKYHLNPLPPGWYYTGAYYVNMNGDKSFQHPDMEEFITEYLEGENNKIVARNARISRHPVPDLFNDPS</sequence>
<reference evidence="1" key="1">
    <citation type="submission" date="2019-03" db="EMBL/GenBank/DDBJ databases">
        <title>Improved annotation for the trematode Fasciola hepatica.</title>
        <authorList>
            <person name="Choi Y.-J."/>
            <person name="Martin J."/>
            <person name="Mitreva M."/>
        </authorList>
    </citation>
    <scope>NUCLEOTIDE SEQUENCE [LARGE SCALE GENOMIC DNA]</scope>
</reference>
<dbReference type="Proteomes" id="UP000230066">
    <property type="component" value="Unassembled WGS sequence"/>
</dbReference>
<evidence type="ECO:0000313" key="2">
    <source>
        <dbReference type="Proteomes" id="UP000230066"/>
    </source>
</evidence>
<dbReference type="AlphaFoldDB" id="A0A4E0QUX3"/>
<dbReference type="InterPro" id="IPR040342">
    <property type="entry name" value="DNAAF9"/>
</dbReference>
<gene>
    <name evidence="1" type="ORF">D915_010003</name>
</gene>
<accession>A0A4E0QUX3</accession>